<dbReference type="InterPro" id="IPR036237">
    <property type="entry name" value="Xyl_isomerase-like_sf"/>
</dbReference>
<sequence length="287" mass="32728">MKLGLSTYSLSKAMASGEMTVLDAMDWMKQQGARHVEIVPHGFSLEDHSSLVDEIKGKAEELGLEISNYAIGANFIGLDEAGYRNEIERVMRHVDIAHRLGAGRMRHDVASRPKHETDIHRFEADLPLIVSACRQIADYAKQYGIITSVENHGYYVQASDRIQRLLYLVDRDNFKTTLDIGNFWCVDEDPVQAVEKNLPYASMIHWKDFYLRPRHQDPGEGWFQTLSGNFLRGSIFGHGDLDVRTILKIIKDSGYDGFISIEFEGMEDCRLGSKISMDNARRIWEEV</sequence>
<dbReference type="RefSeq" id="WP_089965908.1">
    <property type="nucleotide sequence ID" value="NZ_FOCQ01000003.1"/>
</dbReference>
<dbReference type="Proteomes" id="UP000199695">
    <property type="component" value="Unassembled WGS sequence"/>
</dbReference>
<name>A0A1H8CHV9_9BACL</name>
<dbReference type="Gene3D" id="3.20.20.150">
    <property type="entry name" value="Divalent-metal-dependent TIM barrel enzymes"/>
    <property type="match status" value="1"/>
</dbReference>
<dbReference type="AlphaFoldDB" id="A0A1H8CHV9"/>
<evidence type="ECO:0000313" key="2">
    <source>
        <dbReference type="EMBL" id="SEM93858.1"/>
    </source>
</evidence>
<dbReference type="InterPro" id="IPR013022">
    <property type="entry name" value="Xyl_isomerase-like_TIM-brl"/>
</dbReference>
<dbReference type="GO" id="GO:0016853">
    <property type="term" value="F:isomerase activity"/>
    <property type="evidence" value="ECO:0007669"/>
    <property type="project" value="UniProtKB-KW"/>
</dbReference>
<gene>
    <name evidence="2" type="ORF">SAMN05444955_103271</name>
</gene>
<reference evidence="2 3" key="1">
    <citation type="submission" date="2016-10" db="EMBL/GenBank/DDBJ databases">
        <authorList>
            <person name="de Groot N.N."/>
        </authorList>
    </citation>
    <scope>NUCLEOTIDE SEQUENCE [LARGE SCALE GENOMIC DNA]</scope>
    <source>
        <strain evidence="2 3">DSM 46701</strain>
    </source>
</reference>
<keyword evidence="3" id="KW-1185">Reference proteome</keyword>
<dbReference type="Pfam" id="PF01261">
    <property type="entry name" value="AP_endonuc_2"/>
    <property type="match status" value="1"/>
</dbReference>
<organism evidence="2 3">
    <name type="scientific">Lihuaxuella thermophila</name>
    <dbReference type="NCBI Taxonomy" id="1173111"/>
    <lineage>
        <taxon>Bacteria</taxon>
        <taxon>Bacillati</taxon>
        <taxon>Bacillota</taxon>
        <taxon>Bacilli</taxon>
        <taxon>Bacillales</taxon>
        <taxon>Thermoactinomycetaceae</taxon>
        <taxon>Lihuaxuella</taxon>
    </lineage>
</organism>
<dbReference type="PANTHER" id="PTHR12110:SF53">
    <property type="entry name" value="BLR5974 PROTEIN"/>
    <property type="match status" value="1"/>
</dbReference>
<dbReference type="SUPFAM" id="SSF51658">
    <property type="entry name" value="Xylose isomerase-like"/>
    <property type="match status" value="1"/>
</dbReference>
<evidence type="ECO:0000313" key="3">
    <source>
        <dbReference type="Proteomes" id="UP000199695"/>
    </source>
</evidence>
<dbReference type="EMBL" id="FOCQ01000003">
    <property type="protein sequence ID" value="SEM93858.1"/>
    <property type="molecule type" value="Genomic_DNA"/>
</dbReference>
<dbReference type="OrthoDB" id="256906at2"/>
<accession>A0A1H8CHV9</accession>
<evidence type="ECO:0000259" key="1">
    <source>
        <dbReference type="Pfam" id="PF01261"/>
    </source>
</evidence>
<protein>
    <submittedName>
        <fullName evidence="2">Sugar phosphate isomerase/epimerase</fullName>
    </submittedName>
</protein>
<feature type="domain" description="Xylose isomerase-like TIM barrel" evidence="1">
    <location>
        <begin position="26"/>
        <end position="267"/>
    </location>
</feature>
<dbReference type="PANTHER" id="PTHR12110">
    <property type="entry name" value="HYDROXYPYRUVATE ISOMERASE"/>
    <property type="match status" value="1"/>
</dbReference>
<dbReference type="STRING" id="1173111.SAMN05444955_103271"/>
<proteinExistence type="predicted"/>
<keyword evidence="2" id="KW-0413">Isomerase</keyword>
<dbReference type="InterPro" id="IPR050312">
    <property type="entry name" value="IolE/XylAMocC-like"/>
</dbReference>